<dbReference type="Pfam" id="PF25954">
    <property type="entry name" value="Beta-barrel_RND_2"/>
    <property type="match status" value="1"/>
</dbReference>
<dbReference type="InterPro" id="IPR058790">
    <property type="entry name" value="BSH_CusB"/>
</dbReference>
<sequence>MRVIVTYIVLLSLLTGCGAKEAATDSESAKTTPAGEAGEKAAPDRVTLTTAEQQVGGVRLGTLTQRPMSGGLKVNGVLDVPPENLVSVSAPLGGFVDRTDLLQGSRVRAGQVLAVIRNPDFVQLQQDYQEARSQLKYARAEYERQGELYRQEVAPQKNYQRAQAEYEALQVKTSAQAARLRLAGLPLGGAIVSTATLRAPRGGFVKAVNVSIGQSVTPTDVLFEIVNPQHLHVELTVFEKDIPQVKENQLVRFSLGNDSVSRERTAHVYLISKTISDERTVRVHAHLDREDEQLLPGTFVRAVIETNRVTVPTLPEKAVVQYGAQAFVFVAADSATKAGTVTYRMVPVTRGVSEDGYTEVHLPAAEQGKPLRFVTEGAYALLGKLKNAEEEE</sequence>
<feature type="region of interest" description="Disordered" evidence="3">
    <location>
        <begin position="22"/>
        <end position="43"/>
    </location>
</feature>
<dbReference type="GO" id="GO:0016020">
    <property type="term" value="C:membrane"/>
    <property type="evidence" value="ECO:0007669"/>
    <property type="project" value="InterPro"/>
</dbReference>
<dbReference type="GO" id="GO:0015679">
    <property type="term" value="P:plasma membrane copper ion transport"/>
    <property type="evidence" value="ECO:0007669"/>
    <property type="project" value="TreeGrafter"/>
</dbReference>
<gene>
    <name evidence="7" type="ORF">FNT36_25075</name>
</gene>
<dbReference type="EMBL" id="VMRJ01000009">
    <property type="protein sequence ID" value="TVT36789.1"/>
    <property type="molecule type" value="Genomic_DNA"/>
</dbReference>
<dbReference type="NCBIfam" id="TIGR01730">
    <property type="entry name" value="RND_mfp"/>
    <property type="match status" value="1"/>
</dbReference>
<feature type="domain" description="CusB-like beta-barrel" evidence="6">
    <location>
        <begin position="233"/>
        <end position="305"/>
    </location>
</feature>
<dbReference type="Proteomes" id="UP000317624">
    <property type="component" value="Unassembled WGS sequence"/>
</dbReference>
<dbReference type="PANTHER" id="PTHR30097">
    <property type="entry name" value="CATION EFFLUX SYSTEM PROTEIN CUSB"/>
    <property type="match status" value="1"/>
</dbReference>
<dbReference type="InterPro" id="IPR006143">
    <property type="entry name" value="RND_pump_MFP"/>
</dbReference>
<evidence type="ECO:0000256" key="2">
    <source>
        <dbReference type="ARBA" id="ARBA00022448"/>
    </source>
</evidence>
<evidence type="ECO:0000256" key="1">
    <source>
        <dbReference type="ARBA" id="ARBA00009477"/>
    </source>
</evidence>
<dbReference type="Gene3D" id="2.40.30.170">
    <property type="match status" value="1"/>
</dbReference>
<organism evidence="7 8">
    <name type="scientific">Hymenobacter setariae</name>
    <dbReference type="NCBI Taxonomy" id="2594794"/>
    <lineage>
        <taxon>Bacteria</taxon>
        <taxon>Pseudomonadati</taxon>
        <taxon>Bacteroidota</taxon>
        <taxon>Cytophagia</taxon>
        <taxon>Cytophagales</taxon>
        <taxon>Hymenobacteraceae</taxon>
        <taxon>Hymenobacter</taxon>
    </lineage>
</organism>
<proteinExistence type="inferred from homology"/>
<keyword evidence="2" id="KW-0813">Transport</keyword>
<dbReference type="GO" id="GO:0022857">
    <property type="term" value="F:transmembrane transporter activity"/>
    <property type="evidence" value="ECO:0007669"/>
    <property type="project" value="InterPro"/>
</dbReference>
<dbReference type="InterPro" id="IPR058792">
    <property type="entry name" value="Beta-barrel_RND_2"/>
</dbReference>
<feature type="domain" description="CusB-like barrel-sandwich hybrid" evidence="5">
    <location>
        <begin position="87"/>
        <end position="225"/>
    </location>
</feature>
<evidence type="ECO:0000259" key="6">
    <source>
        <dbReference type="Pfam" id="PF25954"/>
    </source>
</evidence>
<dbReference type="Pfam" id="PF25919">
    <property type="entry name" value="BSH_CusB"/>
    <property type="match status" value="1"/>
</dbReference>
<name>A0A558BJU8_9BACT</name>
<dbReference type="PANTHER" id="PTHR30097:SF4">
    <property type="entry name" value="SLR6042 PROTEIN"/>
    <property type="match status" value="1"/>
</dbReference>
<evidence type="ECO:0000259" key="5">
    <source>
        <dbReference type="Pfam" id="PF25919"/>
    </source>
</evidence>
<dbReference type="RefSeq" id="WP_144853479.1">
    <property type="nucleotide sequence ID" value="NZ_VMRJ01000009.1"/>
</dbReference>
<evidence type="ECO:0000256" key="3">
    <source>
        <dbReference type="SAM" id="MobiDB-lite"/>
    </source>
</evidence>
<evidence type="ECO:0000313" key="7">
    <source>
        <dbReference type="EMBL" id="TVT36789.1"/>
    </source>
</evidence>
<protein>
    <submittedName>
        <fullName evidence="7">Efflux RND transporter periplasmic adaptor subunit</fullName>
    </submittedName>
</protein>
<dbReference type="AlphaFoldDB" id="A0A558BJU8"/>
<dbReference type="Gene3D" id="2.40.420.20">
    <property type="match status" value="1"/>
</dbReference>
<dbReference type="PROSITE" id="PS51257">
    <property type="entry name" value="PROKAR_LIPOPROTEIN"/>
    <property type="match status" value="1"/>
</dbReference>
<evidence type="ECO:0000313" key="8">
    <source>
        <dbReference type="Proteomes" id="UP000317624"/>
    </source>
</evidence>
<comment type="caution">
    <text evidence="7">The sequence shown here is derived from an EMBL/GenBank/DDBJ whole genome shotgun (WGS) entry which is preliminary data.</text>
</comment>
<dbReference type="GO" id="GO:0060003">
    <property type="term" value="P:copper ion export"/>
    <property type="evidence" value="ECO:0007669"/>
    <property type="project" value="TreeGrafter"/>
</dbReference>
<dbReference type="OrthoDB" id="9806939at2"/>
<reference evidence="7 8" key="1">
    <citation type="submission" date="2019-07" db="EMBL/GenBank/DDBJ databases">
        <title>Hymenobacter sp. straun FUR1 Genome sequencing and assembly.</title>
        <authorList>
            <person name="Chhetri G."/>
        </authorList>
    </citation>
    <scope>NUCLEOTIDE SEQUENCE [LARGE SCALE GENOMIC DNA]</scope>
    <source>
        <strain evidence="7 8">Fur1</strain>
    </source>
</reference>
<dbReference type="InterPro" id="IPR051909">
    <property type="entry name" value="MFP_Cation_Efflux"/>
</dbReference>
<dbReference type="GO" id="GO:0030313">
    <property type="term" value="C:cell envelope"/>
    <property type="evidence" value="ECO:0007669"/>
    <property type="project" value="TreeGrafter"/>
</dbReference>
<accession>A0A558BJU8</accession>
<dbReference type="SUPFAM" id="SSF111369">
    <property type="entry name" value="HlyD-like secretion proteins"/>
    <property type="match status" value="1"/>
</dbReference>
<keyword evidence="4" id="KW-0732">Signal</keyword>
<dbReference type="Gene3D" id="1.10.287.470">
    <property type="entry name" value="Helix hairpin bin"/>
    <property type="match status" value="1"/>
</dbReference>
<feature type="chain" id="PRO_5021812369" evidence="4">
    <location>
        <begin position="23"/>
        <end position="392"/>
    </location>
</feature>
<dbReference type="Gene3D" id="2.40.50.100">
    <property type="match status" value="1"/>
</dbReference>
<feature type="signal peptide" evidence="4">
    <location>
        <begin position="1"/>
        <end position="22"/>
    </location>
</feature>
<evidence type="ECO:0000256" key="4">
    <source>
        <dbReference type="SAM" id="SignalP"/>
    </source>
</evidence>
<comment type="similarity">
    <text evidence="1">Belongs to the membrane fusion protein (MFP) (TC 8.A.1) family.</text>
</comment>
<keyword evidence="8" id="KW-1185">Reference proteome</keyword>